<evidence type="ECO:0000313" key="3">
    <source>
        <dbReference type="Proteomes" id="UP000677016"/>
    </source>
</evidence>
<accession>A0A941HYH5</accession>
<dbReference type="RefSeq" id="WP_211601008.1">
    <property type="nucleotide sequence ID" value="NZ_JAGSNF010000001.1"/>
</dbReference>
<dbReference type="EMBL" id="JAGSNF010000001">
    <property type="protein sequence ID" value="MBR7741847.1"/>
    <property type="molecule type" value="Genomic_DNA"/>
</dbReference>
<comment type="caution">
    <text evidence="2">The sequence shown here is derived from an EMBL/GenBank/DDBJ whole genome shotgun (WGS) entry which is preliminary data.</text>
</comment>
<name>A0A941HYH5_9MICO</name>
<keyword evidence="3" id="KW-1185">Reference proteome</keyword>
<evidence type="ECO:0000313" key="2">
    <source>
        <dbReference type="EMBL" id="MBR7741847.1"/>
    </source>
</evidence>
<dbReference type="InterPro" id="IPR032330">
    <property type="entry name" value="EF-G-binding_C"/>
</dbReference>
<feature type="domain" description="Elongation factor G-binding protein C-terminal treble-clef zinc-finger" evidence="1">
    <location>
        <begin position="8"/>
        <end position="163"/>
    </location>
</feature>
<dbReference type="Pfam" id="PF16571">
    <property type="entry name" value="FBP_C"/>
    <property type="match status" value="1"/>
</dbReference>
<sequence length="165" mass="17938">MEPLTETQVRSSFVNATKGQISRMTVPQDLATRSWDDVDMLAWLDPKNPAHAHLVIPTPDHGPVGVRLKRATGGEGLRRKRMCSLCTTTHGADGVGLMVAPRAGRAGRDGNTVGVEMCTSLDCSLYARGLLAPPSATVIHETLSVESRVARLRHNLLTFVDRVMR</sequence>
<dbReference type="Proteomes" id="UP000677016">
    <property type="component" value="Unassembled WGS sequence"/>
</dbReference>
<evidence type="ECO:0000259" key="1">
    <source>
        <dbReference type="Pfam" id="PF16571"/>
    </source>
</evidence>
<protein>
    <submittedName>
        <fullName evidence="2">FBP domain-containing protein</fullName>
    </submittedName>
</protein>
<gene>
    <name evidence="2" type="ORF">KC207_00885</name>
</gene>
<dbReference type="AlphaFoldDB" id="A0A941HYH5"/>
<proteinExistence type="predicted"/>
<reference evidence="2" key="1">
    <citation type="submission" date="2021-04" db="EMBL/GenBank/DDBJ databases">
        <title>Phycicoccus avicenniae sp. nov., a novel endophytic actinomycetes isolated from branch of Avicennia mariana.</title>
        <authorList>
            <person name="Tuo L."/>
        </authorList>
    </citation>
    <scope>NUCLEOTIDE SEQUENCE</scope>
    <source>
        <strain evidence="2">BSK3Z-2</strain>
    </source>
</reference>
<organism evidence="2 3">
    <name type="scientific">Phycicoccus avicenniae</name>
    <dbReference type="NCBI Taxonomy" id="2828860"/>
    <lineage>
        <taxon>Bacteria</taxon>
        <taxon>Bacillati</taxon>
        <taxon>Actinomycetota</taxon>
        <taxon>Actinomycetes</taxon>
        <taxon>Micrococcales</taxon>
        <taxon>Intrasporangiaceae</taxon>
        <taxon>Phycicoccus</taxon>
    </lineage>
</organism>